<dbReference type="SUPFAM" id="SSF55920">
    <property type="entry name" value="Creatinase/aminopeptidase"/>
    <property type="match status" value="1"/>
</dbReference>
<organism evidence="1">
    <name type="scientific">hydrothermal vent metagenome</name>
    <dbReference type="NCBI Taxonomy" id="652676"/>
    <lineage>
        <taxon>unclassified sequences</taxon>
        <taxon>metagenomes</taxon>
        <taxon>ecological metagenomes</taxon>
    </lineage>
</organism>
<reference evidence="1" key="1">
    <citation type="submission" date="2018-06" db="EMBL/GenBank/DDBJ databases">
        <authorList>
            <person name="Zhirakovskaya E."/>
        </authorList>
    </citation>
    <scope>NUCLEOTIDE SEQUENCE</scope>
</reference>
<dbReference type="InterPro" id="IPR036005">
    <property type="entry name" value="Creatinase/aminopeptidase-like"/>
</dbReference>
<gene>
    <name evidence="1" type="ORF">MNBD_CHLOROFLEXI01-4998</name>
</gene>
<dbReference type="PANTHER" id="PTHR46112:SF8">
    <property type="entry name" value="CYTOPLASMIC PEPTIDASE PEPQ-RELATED"/>
    <property type="match status" value="1"/>
</dbReference>
<protein>
    <submittedName>
        <fullName evidence="1">Uncharacterized protein</fullName>
    </submittedName>
</protein>
<evidence type="ECO:0000313" key="1">
    <source>
        <dbReference type="EMBL" id="VAW31462.1"/>
    </source>
</evidence>
<dbReference type="PANTHER" id="PTHR46112">
    <property type="entry name" value="AMINOPEPTIDASE"/>
    <property type="match status" value="1"/>
</dbReference>
<proteinExistence type="predicted"/>
<sequence length="230" mass="25455">MNNKQLIQEKVAQATRTLNEFDVDVWLTFVRETTLQPDPALELIADVDVTWKSAFLICGDGAHVAIIGRFDSENVSQLGVYPQIIGYDEGIGEHLRTVLVEKAPRTIAINFSENDVAADGLSLGMYRSLQTILESTPFADRLVSAEKVIAALRGRKSPAEIERVQTAVDTTEALFDEVETFAKPGMSQRQIAKFVRGRIDEMGLGSFGKINKCSTRNCLKRNPKNNIISP</sequence>
<name>A0A3B0UYB5_9ZZZZ</name>
<dbReference type="InterPro" id="IPR050659">
    <property type="entry name" value="Peptidase_M24B"/>
</dbReference>
<accession>A0A3B0UYB5</accession>
<dbReference type="AlphaFoldDB" id="A0A3B0UYB5"/>
<dbReference type="Gene3D" id="3.90.230.10">
    <property type="entry name" value="Creatinase/methionine aminopeptidase superfamily"/>
    <property type="match status" value="1"/>
</dbReference>
<dbReference type="EMBL" id="UOEU01000224">
    <property type="protein sequence ID" value="VAW31462.1"/>
    <property type="molecule type" value="Genomic_DNA"/>
</dbReference>